<name>A0A2N3KSD2_9PROT</name>
<gene>
    <name evidence="3" type="ORF">COO20_15135</name>
    <name evidence="2" type="ORF">CSC3H3_06845</name>
</gene>
<dbReference type="EMBL" id="NWTK01000009">
    <property type="protein sequence ID" value="PKR53420.1"/>
    <property type="molecule type" value="Genomic_DNA"/>
</dbReference>
<protein>
    <recommendedName>
        <fullName evidence="6">DUF4164 domain-containing protein</fullName>
    </recommendedName>
</protein>
<dbReference type="OrthoDB" id="7365684at2"/>
<accession>A0A2N3KSD2</accession>
<evidence type="ECO:0000313" key="2">
    <source>
        <dbReference type="EMBL" id="AUG52462.1"/>
    </source>
</evidence>
<evidence type="ECO:0000313" key="5">
    <source>
        <dbReference type="Proteomes" id="UP000233597"/>
    </source>
</evidence>
<dbReference type="RefSeq" id="WP_101267997.1">
    <property type="nucleotide sequence ID" value="NZ_CP024199.1"/>
</dbReference>
<evidence type="ECO:0000313" key="4">
    <source>
        <dbReference type="Proteomes" id="UP000233458"/>
    </source>
</evidence>
<feature type="coiled-coil region" evidence="1">
    <location>
        <begin position="1"/>
        <end position="67"/>
    </location>
</feature>
<reference evidence="3 5" key="1">
    <citation type="submission" date="2017-09" db="EMBL/GenBank/DDBJ databases">
        <title>Biodiversity and function of Thalassospira species in the particle-attached aromatic-hydrocarbon-degrading consortia from the surface seawater of the South China Sea.</title>
        <authorList>
            <person name="Dong C."/>
            <person name="Liu R."/>
            <person name="Shao Z."/>
        </authorList>
    </citation>
    <scope>NUCLEOTIDE SEQUENCE [LARGE SCALE GENOMIC DNA]</scope>
    <source>
        <strain evidence="3 5">CSC1P2</strain>
    </source>
</reference>
<dbReference type="EMBL" id="CP024199">
    <property type="protein sequence ID" value="AUG52462.1"/>
    <property type="molecule type" value="Genomic_DNA"/>
</dbReference>
<dbReference type="Pfam" id="PF13747">
    <property type="entry name" value="DUF4164"/>
    <property type="match status" value="1"/>
</dbReference>
<evidence type="ECO:0000313" key="3">
    <source>
        <dbReference type="EMBL" id="PKR53420.1"/>
    </source>
</evidence>
<reference evidence="2 4" key="2">
    <citation type="submission" date="2017-10" db="EMBL/GenBank/DDBJ databases">
        <title>Biodiversity and function of Thalassospira species in the particle-attached aromatic-hydrocarbon-degrading consortia from the surface seawater of the China South Sea.</title>
        <authorList>
            <person name="Dong C."/>
            <person name="Liu R."/>
            <person name="Shao Z."/>
        </authorList>
    </citation>
    <scope>NUCLEOTIDE SEQUENCE [LARGE SCALE GENOMIC DNA]</scope>
    <source>
        <strain evidence="2 4">CSC3H3</strain>
    </source>
</reference>
<dbReference type="AlphaFoldDB" id="A0A2N3KSD2"/>
<evidence type="ECO:0000256" key="1">
    <source>
        <dbReference type="SAM" id="Coils"/>
    </source>
</evidence>
<dbReference type="Proteomes" id="UP000233458">
    <property type="component" value="Chromosome"/>
</dbReference>
<dbReference type="KEGG" id="thac:CSC3H3_06845"/>
<organism evidence="3 5">
    <name type="scientific">Thalassospira marina</name>
    <dbReference type="NCBI Taxonomy" id="2048283"/>
    <lineage>
        <taxon>Bacteria</taxon>
        <taxon>Pseudomonadati</taxon>
        <taxon>Pseudomonadota</taxon>
        <taxon>Alphaproteobacteria</taxon>
        <taxon>Rhodospirillales</taxon>
        <taxon>Thalassospiraceae</taxon>
        <taxon>Thalassospira</taxon>
    </lineage>
</organism>
<keyword evidence="1" id="KW-0175">Coiled coil</keyword>
<dbReference type="InterPro" id="IPR025310">
    <property type="entry name" value="DUF4164"/>
</dbReference>
<proteinExistence type="predicted"/>
<dbReference type="Proteomes" id="UP000233597">
    <property type="component" value="Unassembled WGS sequence"/>
</dbReference>
<sequence length="95" mass="10223">MSRLQNAGERLENALAALEAAVESRLARSEAAIQSGVSENAAAQARSEEMRAQLDALKHDYDVLAEATETVSQRLDGAVGQLRLVLSDETEQKQA</sequence>
<keyword evidence="4" id="KW-1185">Reference proteome</keyword>
<evidence type="ECO:0008006" key="6">
    <source>
        <dbReference type="Google" id="ProtNLM"/>
    </source>
</evidence>